<dbReference type="GO" id="GO:0004190">
    <property type="term" value="F:aspartic-type endopeptidase activity"/>
    <property type="evidence" value="ECO:0007669"/>
    <property type="project" value="UniProtKB-KW"/>
</dbReference>
<dbReference type="GO" id="GO:0006508">
    <property type="term" value="P:proteolysis"/>
    <property type="evidence" value="ECO:0007669"/>
    <property type="project" value="UniProtKB-KW"/>
</dbReference>
<protein>
    <submittedName>
        <fullName evidence="9">Aspartic peptidase A1 family</fullName>
    </submittedName>
</protein>
<name>A0A2U1ML69_ARTAN</name>
<evidence type="ECO:0000256" key="3">
    <source>
        <dbReference type="ARBA" id="ARBA00022750"/>
    </source>
</evidence>
<dbReference type="AlphaFoldDB" id="A0A2U1ML69"/>
<dbReference type="PANTHER" id="PTHR47967">
    <property type="entry name" value="OS07G0603500 PROTEIN-RELATED"/>
    <property type="match status" value="1"/>
</dbReference>
<evidence type="ECO:0000259" key="8">
    <source>
        <dbReference type="PROSITE" id="PS51767"/>
    </source>
</evidence>
<dbReference type="InterPro" id="IPR034161">
    <property type="entry name" value="Pepsin-like_plant"/>
</dbReference>
<dbReference type="InterPro" id="IPR021109">
    <property type="entry name" value="Peptidase_aspartic_dom_sf"/>
</dbReference>
<keyword evidence="7" id="KW-1133">Transmembrane helix</keyword>
<keyword evidence="3" id="KW-0064">Aspartyl protease</keyword>
<comment type="similarity">
    <text evidence="1">Belongs to the peptidase A1 family.</text>
</comment>
<dbReference type="EMBL" id="PKPP01004967">
    <property type="protein sequence ID" value="PWA62013.1"/>
    <property type="molecule type" value="Genomic_DNA"/>
</dbReference>
<dbReference type="CDD" id="cd05476">
    <property type="entry name" value="pepsin_A_like_plant"/>
    <property type="match status" value="1"/>
</dbReference>
<reference evidence="9 10" key="1">
    <citation type="journal article" date="2018" name="Mol. Plant">
        <title>The genome of Artemisia annua provides insight into the evolution of Asteraceae family and artemisinin biosynthesis.</title>
        <authorList>
            <person name="Shen Q."/>
            <person name="Zhang L."/>
            <person name="Liao Z."/>
            <person name="Wang S."/>
            <person name="Yan T."/>
            <person name="Shi P."/>
            <person name="Liu M."/>
            <person name="Fu X."/>
            <person name="Pan Q."/>
            <person name="Wang Y."/>
            <person name="Lv Z."/>
            <person name="Lu X."/>
            <person name="Zhang F."/>
            <person name="Jiang W."/>
            <person name="Ma Y."/>
            <person name="Chen M."/>
            <person name="Hao X."/>
            <person name="Li L."/>
            <person name="Tang Y."/>
            <person name="Lv G."/>
            <person name="Zhou Y."/>
            <person name="Sun X."/>
            <person name="Brodelius P.E."/>
            <person name="Rose J.K.C."/>
            <person name="Tang K."/>
        </authorList>
    </citation>
    <scope>NUCLEOTIDE SEQUENCE [LARGE SCALE GENOMIC DNA]</scope>
    <source>
        <strain evidence="10">cv. Huhao1</strain>
        <tissue evidence="9">Leaf</tissue>
    </source>
</reference>
<gene>
    <name evidence="9" type="ORF">CTI12_AA349090</name>
</gene>
<accession>A0A2U1ML69</accession>
<dbReference type="Proteomes" id="UP000245207">
    <property type="component" value="Unassembled WGS sequence"/>
</dbReference>
<evidence type="ECO:0000256" key="1">
    <source>
        <dbReference type="ARBA" id="ARBA00007447"/>
    </source>
</evidence>
<feature type="active site" evidence="6">
    <location>
        <position position="100"/>
    </location>
</feature>
<evidence type="ECO:0000256" key="5">
    <source>
        <dbReference type="ARBA" id="ARBA00023180"/>
    </source>
</evidence>
<dbReference type="InterPro" id="IPR032799">
    <property type="entry name" value="TAXi_C"/>
</dbReference>
<dbReference type="OrthoDB" id="660550at2759"/>
<sequence length="401" mass="44506">MQPCTIQESHPLNFQLLILMASSIFIASPILFLILFHLLLATEPVSVLSRTTETLFRANTTRASSSNASNESLVKANLKEVYTMTLAVGTPPVPITVVMDTGSDLIWIKCNSENFPSPFDASMSSSFSEVDDENCDRLGLSGCQTKYQSGMSVNVSLGRETLTTWDNKEHPGVIFGCGIPSDTNFHYDGIVGLGRGKSSLVSQLKLPFLPSISYCIPGSKVISAFPYSNVQMIPLREQGGQSYYYISLEGISVGETRLPVTNVDFANANGDGGMIIDSGTTFTFLERRIVDMIYNEFLNQTKLKRYDGDPPFNDDLQNCFNTPYNVEIIPKLIFHFEGANWELPSEYYIYEEDGVGVACLAIVANPDDEKVSIFGYRQQQSMSVTYDLQENYLVLMPRICN</sequence>
<keyword evidence="7" id="KW-0812">Transmembrane</keyword>
<keyword evidence="10" id="KW-1185">Reference proteome</keyword>
<keyword evidence="2" id="KW-0645">Protease</keyword>
<keyword evidence="5" id="KW-0325">Glycoprotein</keyword>
<dbReference type="InterPro" id="IPR033121">
    <property type="entry name" value="PEPTIDASE_A1"/>
</dbReference>
<dbReference type="Pfam" id="PF14541">
    <property type="entry name" value="TAXi_C"/>
    <property type="match status" value="1"/>
</dbReference>
<dbReference type="GO" id="GO:0005576">
    <property type="term" value="C:extracellular region"/>
    <property type="evidence" value="ECO:0007669"/>
    <property type="project" value="TreeGrafter"/>
</dbReference>
<evidence type="ECO:0000256" key="6">
    <source>
        <dbReference type="PIRSR" id="PIRSR601461-1"/>
    </source>
</evidence>
<feature type="active site" evidence="6">
    <location>
        <position position="277"/>
    </location>
</feature>
<dbReference type="InterPro" id="IPR001461">
    <property type="entry name" value="Aspartic_peptidase_A1"/>
</dbReference>
<feature type="domain" description="Peptidase A1" evidence="8">
    <location>
        <begin position="82"/>
        <end position="396"/>
    </location>
</feature>
<dbReference type="Gene3D" id="2.40.70.10">
    <property type="entry name" value="Acid Proteases"/>
    <property type="match status" value="2"/>
</dbReference>
<comment type="caution">
    <text evidence="9">The sequence shown here is derived from an EMBL/GenBank/DDBJ whole genome shotgun (WGS) entry which is preliminary data.</text>
</comment>
<evidence type="ECO:0000256" key="2">
    <source>
        <dbReference type="ARBA" id="ARBA00022670"/>
    </source>
</evidence>
<dbReference type="STRING" id="35608.A0A2U1ML69"/>
<evidence type="ECO:0000256" key="4">
    <source>
        <dbReference type="ARBA" id="ARBA00022801"/>
    </source>
</evidence>
<feature type="transmembrane region" description="Helical" evidence="7">
    <location>
        <begin position="12"/>
        <end position="40"/>
    </location>
</feature>
<organism evidence="9 10">
    <name type="scientific">Artemisia annua</name>
    <name type="common">Sweet wormwood</name>
    <dbReference type="NCBI Taxonomy" id="35608"/>
    <lineage>
        <taxon>Eukaryota</taxon>
        <taxon>Viridiplantae</taxon>
        <taxon>Streptophyta</taxon>
        <taxon>Embryophyta</taxon>
        <taxon>Tracheophyta</taxon>
        <taxon>Spermatophyta</taxon>
        <taxon>Magnoliopsida</taxon>
        <taxon>eudicotyledons</taxon>
        <taxon>Gunneridae</taxon>
        <taxon>Pentapetalae</taxon>
        <taxon>asterids</taxon>
        <taxon>campanulids</taxon>
        <taxon>Asterales</taxon>
        <taxon>Asteraceae</taxon>
        <taxon>Asteroideae</taxon>
        <taxon>Anthemideae</taxon>
        <taxon>Artemisiinae</taxon>
        <taxon>Artemisia</taxon>
    </lineage>
</organism>
<dbReference type="PANTHER" id="PTHR47967:SF19">
    <property type="entry name" value="NEPENTHESIN"/>
    <property type="match status" value="1"/>
</dbReference>
<dbReference type="InterPro" id="IPR032861">
    <property type="entry name" value="TAXi_N"/>
</dbReference>
<proteinExistence type="inferred from homology"/>
<keyword evidence="4" id="KW-0378">Hydrolase</keyword>
<keyword evidence="7" id="KW-0472">Membrane</keyword>
<dbReference type="PRINTS" id="PR00792">
    <property type="entry name" value="PEPSIN"/>
</dbReference>
<evidence type="ECO:0000256" key="7">
    <source>
        <dbReference type="SAM" id="Phobius"/>
    </source>
</evidence>
<dbReference type="PROSITE" id="PS51767">
    <property type="entry name" value="PEPTIDASE_A1"/>
    <property type="match status" value="1"/>
</dbReference>
<evidence type="ECO:0000313" key="9">
    <source>
        <dbReference type="EMBL" id="PWA62013.1"/>
    </source>
</evidence>
<dbReference type="InterPro" id="IPR051708">
    <property type="entry name" value="Plant_Aspart_Prot_A1"/>
</dbReference>
<dbReference type="SUPFAM" id="SSF50630">
    <property type="entry name" value="Acid proteases"/>
    <property type="match status" value="1"/>
</dbReference>
<evidence type="ECO:0000313" key="10">
    <source>
        <dbReference type="Proteomes" id="UP000245207"/>
    </source>
</evidence>
<dbReference type="Pfam" id="PF14543">
    <property type="entry name" value="TAXi_N"/>
    <property type="match status" value="1"/>
</dbReference>